<gene>
    <name evidence="2" type="ORF">RUMLAC_02071</name>
</gene>
<reference evidence="2 3" key="2">
    <citation type="submission" date="2008-08" db="EMBL/GenBank/DDBJ databases">
        <authorList>
            <person name="Fulton L."/>
            <person name="Clifton S."/>
            <person name="Fulton B."/>
            <person name="Xu J."/>
            <person name="Minx P."/>
            <person name="Pepin K.H."/>
            <person name="Johnson M."/>
            <person name="Bhonagiri V."/>
            <person name="Nash W.E."/>
            <person name="Mardis E.R."/>
            <person name="Wilson R.K."/>
        </authorList>
    </citation>
    <scope>NUCLEOTIDE SEQUENCE [LARGE SCALE GENOMIC DNA]</scope>
    <source>
        <strain evidence="2 3">ATCC 29176</strain>
    </source>
</reference>
<comment type="caution">
    <text evidence="2">The sequence shown here is derived from an EMBL/GenBank/DDBJ whole genome shotgun (WGS) entry which is preliminary data.</text>
</comment>
<dbReference type="GeneID" id="77333325"/>
<reference evidence="2 3" key="1">
    <citation type="submission" date="2008-08" db="EMBL/GenBank/DDBJ databases">
        <title>Draft genome sequence of Ruminococcus lactaris ATCC 29176.</title>
        <authorList>
            <person name="Sudarsanam P."/>
            <person name="Ley R."/>
            <person name="Guruge J."/>
            <person name="Turnbaugh P.J."/>
            <person name="Mahowald M."/>
            <person name="Liep D."/>
            <person name="Gordon J."/>
        </authorList>
    </citation>
    <scope>NUCLEOTIDE SEQUENCE [LARGE SCALE GENOMIC DNA]</scope>
    <source>
        <strain evidence="2 3">ATCC 29176</strain>
    </source>
</reference>
<evidence type="ECO:0000256" key="1">
    <source>
        <dbReference type="SAM" id="MobiDB-lite"/>
    </source>
</evidence>
<dbReference type="eggNOG" id="ENOG50334W3">
    <property type="taxonomic scope" value="Bacteria"/>
</dbReference>
<dbReference type="Proteomes" id="UP000003254">
    <property type="component" value="Unassembled WGS sequence"/>
</dbReference>
<accession>B5CRH0</accession>
<organism evidence="2 3">
    <name type="scientific">[Ruminococcus] lactaris ATCC 29176</name>
    <dbReference type="NCBI Taxonomy" id="471875"/>
    <lineage>
        <taxon>Bacteria</taxon>
        <taxon>Bacillati</taxon>
        <taxon>Bacillota</taxon>
        <taxon>Clostridia</taxon>
        <taxon>Lachnospirales</taxon>
        <taxon>Lachnospiraceae</taxon>
        <taxon>Mediterraneibacter</taxon>
    </lineage>
</organism>
<feature type="compositionally biased region" description="Basic and acidic residues" evidence="1">
    <location>
        <begin position="39"/>
        <end position="101"/>
    </location>
</feature>
<dbReference type="EMBL" id="ABOU02000047">
    <property type="protein sequence ID" value="EDY32192.1"/>
    <property type="molecule type" value="Genomic_DNA"/>
</dbReference>
<proteinExistence type="predicted"/>
<dbReference type="RefSeq" id="WP_005612166.1">
    <property type="nucleotide sequence ID" value="NZ_CP102292.1"/>
</dbReference>
<dbReference type="HOGENOM" id="CLU_1081599_0_0_9"/>
<evidence type="ECO:0000313" key="2">
    <source>
        <dbReference type="EMBL" id="EDY32192.1"/>
    </source>
</evidence>
<evidence type="ECO:0000313" key="3">
    <source>
        <dbReference type="Proteomes" id="UP000003254"/>
    </source>
</evidence>
<feature type="region of interest" description="Disordered" evidence="1">
    <location>
        <begin position="34"/>
        <end position="152"/>
    </location>
</feature>
<dbReference type="PROSITE" id="PS51257">
    <property type="entry name" value="PROKAR_LIPOPROTEIN"/>
    <property type="match status" value="1"/>
</dbReference>
<dbReference type="AlphaFoldDB" id="B5CRH0"/>
<sequence length="260" mass="28478">MKWFKEHKKVATIGLAGIFLLVLVLIGCGVAFSGSRNGSDQKEQEASVTDEKKDTVTEEKSSDTEVKKEDAAKEDVSEEKTETKEEAKKEEKTEKKDDTKKTGTASATATTKKDEAKASSSKSSSSSSTKKTETKANNSSSSNSSKPQHTHTWVAQTKNVYHEATGHYENKWVEDSAAWDEDVYATKVICNCGAVFDSVEAWLQHTDEGCHQGYYVDDVKTGTVHHEATGHNEQKWVQDSAAWTETVTTGYKCSGCGATK</sequence>
<feature type="compositionally biased region" description="Low complexity" evidence="1">
    <location>
        <begin position="118"/>
        <end position="146"/>
    </location>
</feature>
<keyword evidence="3" id="KW-1185">Reference proteome</keyword>
<protein>
    <submittedName>
        <fullName evidence="2">Uncharacterized protein</fullName>
    </submittedName>
</protein>
<name>B5CRH0_9FIRM</name>